<reference evidence="2" key="1">
    <citation type="submission" date="2012-08" db="EMBL/GenBank/DDBJ databases">
        <title>The Genome Sequence of Wuchereria bancrofti.</title>
        <authorList>
            <person name="Nutman T.B."/>
            <person name="Fink D.L."/>
            <person name="Russ C."/>
            <person name="Young S."/>
            <person name="Zeng Q."/>
            <person name="Koehrsen M."/>
            <person name="Alvarado L."/>
            <person name="Berlin A."/>
            <person name="Chapman S.B."/>
            <person name="Chen Z."/>
            <person name="Freedman E."/>
            <person name="Gellesch M."/>
            <person name="Goldberg J."/>
            <person name="Griggs A."/>
            <person name="Gujja S."/>
            <person name="Heilman E.R."/>
            <person name="Heiman D."/>
            <person name="Hepburn T."/>
            <person name="Howarth C."/>
            <person name="Jen D."/>
            <person name="Larson L."/>
            <person name="Lewis B."/>
            <person name="Mehta T."/>
            <person name="Park D."/>
            <person name="Pearson M."/>
            <person name="Roberts A."/>
            <person name="Saif S."/>
            <person name="Shea T."/>
            <person name="Shenoy N."/>
            <person name="Sisk P."/>
            <person name="Stolte C."/>
            <person name="Sykes S."/>
            <person name="Walk T."/>
            <person name="White J."/>
            <person name="Yandava C."/>
            <person name="Haas B."/>
            <person name="Henn M.R."/>
            <person name="Nusbaum C."/>
            <person name="Birren B."/>
        </authorList>
    </citation>
    <scope>NUCLEOTIDE SEQUENCE [LARGE SCALE GENOMIC DNA]</scope>
    <source>
        <strain evidence="2">NA</strain>
    </source>
</reference>
<accession>J9EFQ7</accession>
<name>J9EFQ7_WUCBA</name>
<dbReference type="PANTHER" id="PTHR47533">
    <property type="entry name" value="PROTEIN CBG21859"/>
    <property type="match status" value="1"/>
</dbReference>
<dbReference type="EMBL" id="ADBV01003757">
    <property type="protein sequence ID" value="EJW81301.1"/>
    <property type="molecule type" value="Genomic_DNA"/>
</dbReference>
<evidence type="ECO:0000313" key="1">
    <source>
        <dbReference type="EMBL" id="EJW81301.1"/>
    </source>
</evidence>
<dbReference type="PANTHER" id="PTHR47533:SF4">
    <property type="entry name" value="AB HYDROLASE-1 DOMAIN-CONTAINING PROTEIN"/>
    <property type="match status" value="1"/>
</dbReference>
<dbReference type="Gene3D" id="3.40.50.1820">
    <property type="entry name" value="alpha/beta hydrolase"/>
    <property type="match status" value="1"/>
</dbReference>
<organism evidence="1 2">
    <name type="scientific">Wuchereria bancrofti</name>
    <dbReference type="NCBI Taxonomy" id="6293"/>
    <lineage>
        <taxon>Eukaryota</taxon>
        <taxon>Metazoa</taxon>
        <taxon>Ecdysozoa</taxon>
        <taxon>Nematoda</taxon>
        <taxon>Chromadorea</taxon>
        <taxon>Rhabditida</taxon>
        <taxon>Spirurina</taxon>
        <taxon>Spiruromorpha</taxon>
        <taxon>Filarioidea</taxon>
        <taxon>Onchocercidae</taxon>
        <taxon>Wuchereria</taxon>
    </lineage>
</organism>
<gene>
    <name evidence="1" type="ORF">WUBG_07790</name>
</gene>
<sequence>MSTLRSIGNQKLPMKLEEVPSVLRTLRIRIDFFDRKSIDVDAVVQDSLPDGSCIGTVVGCHGSPGSHNDFKYILPYLHSYGIRFIGINFPGQGYTSHHEELNYTNEERMQFVQKIINMMDVGDNIVFLGHSRGSENALRLAARNPVLIAYSALDHLIEISVSQQFASLFDNISHMSCSSTTESNMPSVLDYIPKQYAQTDRSFS</sequence>
<evidence type="ECO:0000313" key="2">
    <source>
        <dbReference type="Proteomes" id="UP000004810"/>
    </source>
</evidence>
<proteinExistence type="predicted"/>
<protein>
    <recommendedName>
        <fullName evidence="3">AB hydrolase-1 domain-containing protein</fullName>
    </recommendedName>
</protein>
<comment type="caution">
    <text evidence="1">The sequence shown here is derived from an EMBL/GenBank/DDBJ whole genome shotgun (WGS) entry which is preliminary data.</text>
</comment>
<dbReference type="Proteomes" id="UP000004810">
    <property type="component" value="Unassembled WGS sequence"/>
</dbReference>
<evidence type="ECO:0008006" key="3">
    <source>
        <dbReference type="Google" id="ProtNLM"/>
    </source>
</evidence>
<dbReference type="InterPro" id="IPR029058">
    <property type="entry name" value="AB_hydrolase_fold"/>
</dbReference>
<dbReference type="SUPFAM" id="SSF53474">
    <property type="entry name" value="alpha/beta-Hydrolases"/>
    <property type="match status" value="1"/>
</dbReference>
<dbReference type="InterPro" id="IPR010463">
    <property type="entry name" value="DUF1057"/>
</dbReference>
<feature type="non-terminal residue" evidence="1">
    <location>
        <position position="204"/>
    </location>
</feature>
<dbReference type="AlphaFoldDB" id="J9EFQ7"/>
<dbReference type="Pfam" id="PF06342">
    <property type="entry name" value="DUF1057"/>
    <property type="match status" value="1"/>
</dbReference>